<organism evidence="2 3">
    <name type="scientific">Durusdinium trenchii</name>
    <dbReference type="NCBI Taxonomy" id="1381693"/>
    <lineage>
        <taxon>Eukaryota</taxon>
        <taxon>Sar</taxon>
        <taxon>Alveolata</taxon>
        <taxon>Dinophyceae</taxon>
        <taxon>Suessiales</taxon>
        <taxon>Symbiodiniaceae</taxon>
        <taxon>Durusdinium</taxon>
    </lineage>
</organism>
<proteinExistence type="predicted"/>
<keyword evidence="3" id="KW-1185">Reference proteome</keyword>
<protein>
    <submittedName>
        <fullName evidence="2">Uncharacterized protein</fullName>
    </submittedName>
</protein>
<comment type="caution">
    <text evidence="2">The sequence shown here is derived from an EMBL/GenBank/DDBJ whole genome shotgun (WGS) entry which is preliminary data.</text>
</comment>
<dbReference type="EMBL" id="CAXAMM010040228">
    <property type="protein sequence ID" value="CAK9091774.1"/>
    <property type="molecule type" value="Genomic_DNA"/>
</dbReference>
<accession>A0ABP0QUW9</accession>
<sequence length="91" mass="10403">MFEPFRVSRTGIEEPSSSEQEGMEEPFTKGYQIPCLEIGIEQPKESSCALKESKGEEIHEQVSGRAQHCHWRADKTCRDSRSTVQVEKEQC</sequence>
<feature type="region of interest" description="Disordered" evidence="1">
    <location>
        <begin position="1"/>
        <end position="27"/>
    </location>
</feature>
<dbReference type="Proteomes" id="UP001642464">
    <property type="component" value="Unassembled WGS sequence"/>
</dbReference>
<name>A0ABP0QUW9_9DINO</name>
<gene>
    <name evidence="2" type="ORF">SCF082_LOCUS43215</name>
</gene>
<reference evidence="2 3" key="1">
    <citation type="submission" date="2024-02" db="EMBL/GenBank/DDBJ databases">
        <authorList>
            <person name="Chen Y."/>
            <person name="Shah S."/>
            <person name="Dougan E. K."/>
            <person name="Thang M."/>
            <person name="Chan C."/>
        </authorList>
    </citation>
    <scope>NUCLEOTIDE SEQUENCE [LARGE SCALE GENOMIC DNA]</scope>
</reference>
<evidence type="ECO:0000256" key="1">
    <source>
        <dbReference type="SAM" id="MobiDB-lite"/>
    </source>
</evidence>
<evidence type="ECO:0000313" key="3">
    <source>
        <dbReference type="Proteomes" id="UP001642464"/>
    </source>
</evidence>
<evidence type="ECO:0000313" key="2">
    <source>
        <dbReference type="EMBL" id="CAK9091774.1"/>
    </source>
</evidence>